<gene>
    <name evidence="1" type="ORF">K7432_007610</name>
</gene>
<reference evidence="1 2" key="1">
    <citation type="submission" date="2023-04" db="EMBL/GenBank/DDBJ databases">
        <title>Genome of Basidiobolus ranarum AG-B5.</title>
        <authorList>
            <person name="Stajich J.E."/>
            <person name="Carter-House D."/>
            <person name="Gryganskyi A."/>
        </authorList>
    </citation>
    <scope>NUCLEOTIDE SEQUENCE [LARGE SCALE GENOMIC DNA]</scope>
    <source>
        <strain evidence="1 2">AG-B5</strain>
    </source>
</reference>
<comment type="caution">
    <text evidence="1">The sequence shown here is derived from an EMBL/GenBank/DDBJ whole genome shotgun (WGS) entry which is preliminary data.</text>
</comment>
<evidence type="ECO:0000313" key="2">
    <source>
        <dbReference type="Proteomes" id="UP001479436"/>
    </source>
</evidence>
<dbReference type="Proteomes" id="UP001479436">
    <property type="component" value="Unassembled WGS sequence"/>
</dbReference>
<organism evidence="1 2">
    <name type="scientific">Basidiobolus ranarum</name>
    <dbReference type="NCBI Taxonomy" id="34480"/>
    <lineage>
        <taxon>Eukaryota</taxon>
        <taxon>Fungi</taxon>
        <taxon>Fungi incertae sedis</taxon>
        <taxon>Zoopagomycota</taxon>
        <taxon>Entomophthoromycotina</taxon>
        <taxon>Basidiobolomycetes</taxon>
        <taxon>Basidiobolales</taxon>
        <taxon>Basidiobolaceae</taxon>
        <taxon>Basidiobolus</taxon>
    </lineage>
</organism>
<evidence type="ECO:0000313" key="1">
    <source>
        <dbReference type="EMBL" id="KAK9764695.1"/>
    </source>
</evidence>
<name>A0ABR2WT91_9FUNG</name>
<dbReference type="EMBL" id="JASJQH010000383">
    <property type="protein sequence ID" value="KAK9764695.1"/>
    <property type="molecule type" value="Genomic_DNA"/>
</dbReference>
<keyword evidence="2" id="KW-1185">Reference proteome</keyword>
<protein>
    <submittedName>
        <fullName evidence="1">Uncharacterized protein</fullName>
    </submittedName>
</protein>
<accession>A0ABR2WT91</accession>
<proteinExistence type="predicted"/>
<sequence>MQTANFKVENNSLRSKRKSEEVRFLDIHTSKKWNNQEGPLTVTSMHQEFYSNLYHNGRSLPTCDNSTSTEATKKPYSGSYNIFDDSLA</sequence>